<dbReference type="EMBL" id="CDMZ01002125">
    <property type="protein sequence ID" value="CEM40884.1"/>
    <property type="molecule type" value="Genomic_DNA"/>
</dbReference>
<comment type="subcellular location">
    <subcellularLocation>
        <location evidence="1">Membrane</location>
        <topology evidence="1">Multi-pass membrane protein</topology>
    </subcellularLocation>
</comment>
<dbReference type="InterPro" id="IPR036322">
    <property type="entry name" value="WD40_repeat_dom_sf"/>
</dbReference>
<dbReference type="InterPro" id="IPR001680">
    <property type="entry name" value="WD40_rpt"/>
</dbReference>
<dbReference type="SMART" id="SM00320">
    <property type="entry name" value="WD40"/>
    <property type="match status" value="5"/>
</dbReference>
<feature type="transmembrane region" description="Helical" evidence="7">
    <location>
        <begin position="1740"/>
        <end position="1764"/>
    </location>
</feature>
<keyword evidence="5 7" id="KW-0472">Membrane</keyword>
<evidence type="ECO:0000256" key="3">
    <source>
        <dbReference type="ARBA" id="ARBA00022737"/>
    </source>
</evidence>
<feature type="transmembrane region" description="Helical" evidence="7">
    <location>
        <begin position="1905"/>
        <end position="1922"/>
    </location>
</feature>
<feature type="transmembrane region" description="Helical" evidence="7">
    <location>
        <begin position="1942"/>
        <end position="1968"/>
    </location>
</feature>
<keyword evidence="4 7" id="KW-1133">Transmembrane helix</keyword>
<dbReference type="InterPro" id="IPR015943">
    <property type="entry name" value="WD40/YVTN_repeat-like_dom_sf"/>
</dbReference>
<dbReference type="GO" id="GO:0005216">
    <property type="term" value="F:monoatomic ion channel activity"/>
    <property type="evidence" value="ECO:0007669"/>
    <property type="project" value="InterPro"/>
</dbReference>
<dbReference type="PANTHER" id="PTHR10582">
    <property type="entry name" value="TRANSIENT RECEPTOR POTENTIAL ION CHANNEL PROTEIN"/>
    <property type="match status" value="1"/>
</dbReference>
<feature type="transmembrane region" description="Helical" evidence="7">
    <location>
        <begin position="1980"/>
        <end position="2000"/>
    </location>
</feature>
<feature type="compositionally biased region" description="Basic and acidic residues" evidence="6">
    <location>
        <begin position="1098"/>
        <end position="1113"/>
    </location>
</feature>
<feature type="region of interest" description="Disordered" evidence="6">
    <location>
        <begin position="2218"/>
        <end position="2389"/>
    </location>
</feature>
<feature type="compositionally biased region" description="Gly residues" evidence="6">
    <location>
        <begin position="2364"/>
        <end position="2374"/>
    </location>
</feature>
<feature type="compositionally biased region" description="Low complexity" evidence="6">
    <location>
        <begin position="2316"/>
        <end position="2333"/>
    </location>
</feature>
<dbReference type="SUPFAM" id="SSF82171">
    <property type="entry name" value="DPP6 N-terminal domain-like"/>
    <property type="match status" value="1"/>
</dbReference>
<dbReference type="Gene3D" id="2.130.10.10">
    <property type="entry name" value="YVTN repeat-like/Quinoprotein amine dehydrogenase"/>
    <property type="match status" value="3"/>
</dbReference>
<dbReference type="VEuPathDB" id="CryptoDB:Cvel_25627"/>
<feature type="region of interest" description="Disordered" evidence="6">
    <location>
        <begin position="2143"/>
        <end position="2162"/>
    </location>
</feature>
<feature type="domain" description="Ion transport" evidence="8">
    <location>
        <begin position="1852"/>
        <end position="2055"/>
    </location>
</feature>
<feature type="compositionally biased region" description="Basic and acidic residues" evidence="6">
    <location>
        <begin position="180"/>
        <end position="189"/>
    </location>
</feature>
<dbReference type="InterPro" id="IPR024862">
    <property type="entry name" value="TRPV"/>
</dbReference>
<dbReference type="GO" id="GO:0098703">
    <property type="term" value="P:calcium ion import across plasma membrane"/>
    <property type="evidence" value="ECO:0007669"/>
    <property type="project" value="TreeGrafter"/>
</dbReference>
<evidence type="ECO:0000256" key="6">
    <source>
        <dbReference type="SAM" id="MobiDB-lite"/>
    </source>
</evidence>
<dbReference type="GO" id="GO:0005886">
    <property type="term" value="C:plasma membrane"/>
    <property type="evidence" value="ECO:0007669"/>
    <property type="project" value="TreeGrafter"/>
</dbReference>
<dbReference type="PANTHER" id="PTHR10582:SF2">
    <property type="entry name" value="INACTIVE"/>
    <property type="match status" value="1"/>
</dbReference>
<keyword evidence="3" id="KW-0677">Repeat</keyword>
<name>A0A0G4HA82_9ALVE</name>
<dbReference type="Pfam" id="PF00520">
    <property type="entry name" value="Ion_trans"/>
    <property type="match status" value="1"/>
</dbReference>
<protein>
    <recommendedName>
        <fullName evidence="8">Ion transport domain-containing protein</fullName>
    </recommendedName>
</protein>
<feature type="transmembrane region" description="Helical" evidence="7">
    <location>
        <begin position="1814"/>
        <end position="1834"/>
    </location>
</feature>
<evidence type="ECO:0000259" key="8">
    <source>
        <dbReference type="Pfam" id="PF00520"/>
    </source>
</evidence>
<reference evidence="9" key="1">
    <citation type="submission" date="2014-11" db="EMBL/GenBank/DDBJ databases">
        <authorList>
            <person name="Otto D Thomas"/>
            <person name="Naeem Raeece"/>
        </authorList>
    </citation>
    <scope>NUCLEOTIDE SEQUENCE</scope>
</reference>
<evidence type="ECO:0000313" key="9">
    <source>
        <dbReference type="EMBL" id="CEM40884.1"/>
    </source>
</evidence>
<evidence type="ECO:0000256" key="1">
    <source>
        <dbReference type="ARBA" id="ARBA00004141"/>
    </source>
</evidence>
<feature type="region of interest" description="Disordered" evidence="6">
    <location>
        <begin position="2403"/>
        <end position="2422"/>
    </location>
</feature>
<feature type="region of interest" description="Disordered" evidence="6">
    <location>
        <begin position="720"/>
        <end position="739"/>
    </location>
</feature>
<feature type="compositionally biased region" description="Basic and acidic residues" evidence="6">
    <location>
        <begin position="2218"/>
        <end position="2227"/>
    </location>
</feature>
<evidence type="ECO:0000256" key="5">
    <source>
        <dbReference type="ARBA" id="ARBA00023136"/>
    </source>
</evidence>
<feature type="compositionally biased region" description="Basic and acidic residues" evidence="6">
    <location>
        <begin position="2281"/>
        <end position="2293"/>
    </location>
</feature>
<organism evidence="9">
    <name type="scientific">Chromera velia CCMP2878</name>
    <dbReference type="NCBI Taxonomy" id="1169474"/>
    <lineage>
        <taxon>Eukaryota</taxon>
        <taxon>Sar</taxon>
        <taxon>Alveolata</taxon>
        <taxon>Colpodellida</taxon>
        <taxon>Chromeraceae</taxon>
        <taxon>Chromera</taxon>
    </lineage>
</organism>
<keyword evidence="2 7" id="KW-0812">Transmembrane</keyword>
<evidence type="ECO:0000256" key="4">
    <source>
        <dbReference type="ARBA" id="ARBA00022989"/>
    </source>
</evidence>
<proteinExistence type="predicted"/>
<evidence type="ECO:0000256" key="2">
    <source>
        <dbReference type="ARBA" id="ARBA00022692"/>
    </source>
</evidence>
<dbReference type="SUPFAM" id="SSF50978">
    <property type="entry name" value="WD40 repeat-like"/>
    <property type="match status" value="1"/>
</dbReference>
<feature type="region of interest" description="Disordered" evidence="6">
    <location>
        <begin position="180"/>
        <end position="225"/>
    </location>
</feature>
<gene>
    <name evidence="9" type="ORF">Cvel_25627</name>
</gene>
<dbReference type="InterPro" id="IPR005821">
    <property type="entry name" value="Ion_trans_dom"/>
</dbReference>
<feature type="region of interest" description="Disordered" evidence="6">
    <location>
        <begin position="1083"/>
        <end position="1144"/>
    </location>
</feature>
<feature type="compositionally biased region" description="Polar residues" evidence="6">
    <location>
        <begin position="214"/>
        <end position="225"/>
    </location>
</feature>
<feature type="compositionally biased region" description="Polar residues" evidence="6">
    <location>
        <begin position="332"/>
        <end position="351"/>
    </location>
</feature>
<sequence>MKEELRRSRFGSSGQWKRVVWMSMYKAAKNDSRFNSHLKRFFRASLKHKEVLRRMKEEYLSNLLMRQLAVEEKVKEFPYDTNRCSAAGEVLKPKIKFGFKTLRQRLSNLEVEAMEVQRPIKDAAKPTMILYTLDSDQKNTLITAIRAQKGEMLLDLNSLSWYDIRPHLNWFAAIEEKKKGGEGGREKAGHSSHLKGGNRGNDRGRQRENGNTGGSFKQGLSGSSNRQGFVLQEDSFLDVDVDEMEVDSSAGRHARFSSSFGPAYFFFDIPRRAAKQAEQCILSPSMASEGGEGANASVLPPAASAGQSLRGSHLKIIAQHQGGELDGDTEGVQGSQANGSGQRGLDSSQASVPRRRDRCRRQSVPTDETWLPMPKQSPPCQSGFWEVHEPELGEELEAFIKAKRNDINQQHPCKLHLLSTEETNPVHSVRFSPNCKSLACICAGSFMDSGRLLIYDITPSGGERTETLAPLVEWTPREEKVGSEKHFVNLFFVDWDQEHGDFVAVAGVLVVDEVFQYVRCFLIHSESGACLWKFGGLGEEHVAGDLHLCLNHNAQALALGISSLKGVSPKVYLFNLVRDDMLWPAQGSPTRKPRGTAALEGKPNKTWLLGDDESIGRMAWGPLGRLESQLAIAIVSKQGKGQIYFLLPETGEIRLCYNAHSTAVSNLKWFLPRSWAFDGEAEDDPDPERCASLDTTGDLHVFNLYTGEPSVIFVGHRPTQRNRRNAKGRDTQTAQVRRQARRGSVAGIIAKKGAEAFDYADSPQSSPTDLEIDWQGEVGGSRPLVVAKVKAPIRTFCLHPGGLMILCGHSDGGVRMFDAFGGQEIGVYYGHEHNSRIQSIDWSRQDTHLCSLSASPSEYGVVHVYPTTIFETPPFEYIFKPADREKCSQISSPAIDRPNTEMSASGKRFLFRKRTTQTIPRLSNATVVRNNASVLNPRGTNVSNPNIPDLTSLMQQQQGDQSPLPGMPVTEPDSEAADAAAADQDDFYEPILNWAISSDGIFVACGHRGGSVSITNMHRAEEVQTEATTWFHCAGKASSGTHFFLDFAGPEGDQRLAVAAYGGGEVEMIDAEDRVFLWNSKDPKANSEKASSGGFSEVGRDETLEDTIRRLETEGAGGEKLTLPHTGSRALNTPKSGGGTETEHSGVKLSLIRSLCFSSGANVICVSHGPSDSSDVTALDSWTGMQLWTLRDRVAPGAFPTRIIACLTFSSEDDMFAVAGAGDDAPFAAQNLETQYKNSALDVKHAVTTPNIFIYSGEITPGSPDARSNTSMVSEGEDFFVLRESSKHRQGILVQCVAFTPNGRALACGGEGIDGVVLVDPYEDHILLMHFNQLRAACSFITFHPDPHTDFQMACAFTSENVVGMFTWGEEGGLERAGTEEGLWQEDGIYREQSGSASGGGGRSSKRAQDTTDFFPGKGPAFFCANPNVVLFVNDEASSICYRYYGHIENVDSLTKSVYSFVVCKAAHESFPITSILKHAKKRLYVGRIKGGTLLHIALAGLDTQSTAFSTDDVKKIIDAEPLNCIVAAGDLTEKNSDPLTPLHKCISKEYFSLSLFMLDALKGVANGKLPPQPVPPYTHRILQLQRLALADTTEAIIRNHSDYVEVAALCLSRLVSTPQGILKGYIRSTRTIAFTISKKAVLTPAVRDSLVESNENFDLEGAEPLTYHEPEDPSVKSARCPSWVLDKDNTQGVDLTVCVIYPPSNDLLDAIASSRHPALIYHPAFKATLQFAWITYGQFYAWMELVIMLSYIALYVMWGTLLLGCPQAYDIRDPPDYPEKLNPSPLTLSGDTMQGAALFCPSLSSPESASSFVAYKCVLWIALFGGTTFYLMHEILEGRQPEMGLFENIADHLSDVFNLLDLTCVCGTYFLVASDMAISGPRFAQVSENPTDENFRNAVGPSNWQVIYWAAFILLLHFLRLNDKYRAWSMLGTYVKAIIEILQDVSAFLFLAFSLLIGFGVVIFWIYNGSSFADNHTTGVGMLYFPLSLLPSFLASFTIGMLGDSTTTGFAQLNQLPSPLIAAILVLFLVINVVIMNSMIALVMDSWVRVTSQKELNTLTERGQVLRNIRTFWFADKETIPPHYLIWAAEVPPLKFLSRGATYTNSMEATEQTLQRLVRKVDALIPEVASLQEKLASGHRARFGCGRGEDTDGENGGHPKFFRRRSTALALDNPAAGPAVKEFKRRQSFLSNGMTPSKMAHPLARQNTVQQLQERLQEPLASDKGESRRRRERQDSGRNKLNRQTSRISEAPPSPSREKREKFWRQASKHSGASFATSPRPDRRKISPRPDNDSGEQFMPILGRLPVPRSSRNNQDAAPAAPTQLPQPTQRSQPPPPPPQPAPTAPTAPPAAPAQGGREGGRAAEGGGGGGGARPQPPAADPSNPLAAFTAALELLQLQLDETAAAADTEDHNGPGRGGVT</sequence>
<feature type="transmembrane region" description="Helical" evidence="7">
    <location>
        <begin position="2021"/>
        <end position="2045"/>
    </location>
</feature>
<accession>A0A0G4HA82</accession>
<evidence type="ECO:0000256" key="7">
    <source>
        <dbReference type="SAM" id="Phobius"/>
    </source>
</evidence>
<feature type="region of interest" description="Disordered" evidence="6">
    <location>
        <begin position="323"/>
        <end position="381"/>
    </location>
</feature>
<feature type="compositionally biased region" description="Pro residues" evidence="6">
    <location>
        <begin position="2334"/>
        <end position="2353"/>
    </location>
</feature>